<keyword evidence="6" id="KW-0732">Signal</keyword>
<evidence type="ECO:0000313" key="7">
    <source>
        <dbReference type="EMBL" id="KAK6180484.1"/>
    </source>
</evidence>
<organism evidence="7 8">
    <name type="scientific">Patella caerulea</name>
    <name type="common">Rayed Mediterranean limpet</name>
    <dbReference type="NCBI Taxonomy" id="87958"/>
    <lineage>
        <taxon>Eukaryota</taxon>
        <taxon>Metazoa</taxon>
        <taxon>Spiralia</taxon>
        <taxon>Lophotrochozoa</taxon>
        <taxon>Mollusca</taxon>
        <taxon>Gastropoda</taxon>
        <taxon>Patellogastropoda</taxon>
        <taxon>Patelloidea</taxon>
        <taxon>Patellidae</taxon>
        <taxon>Patella</taxon>
    </lineage>
</organism>
<proteinExistence type="inferred from homology"/>
<dbReference type="EMBL" id="JAZGQO010000008">
    <property type="protein sequence ID" value="KAK6180484.1"/>
    <property type="molecule type" value="Genomic_DNA"/>
</dbReference>
<dbReference type="SUPFAM" id="SSF56399">
    <property type="entry name" value="ADP-ribosylation"/>
    <property type="match status" value="1"/>
</dbReference>
<keyword evidence="2 6" id="KW-0328">Glycosyltransferase</keyword>
<evidence type="ECO:0000256" key="2">
    <source>
        <dbReference type="ARBA" id="ARBA00022676"/>
    </source>
</evidence>
<feature type="signal peptide" evidence="6">
    <location>
        <begin position="1"/>
        <end position="23"/>
    </location>
</feature>
<comment type="caution">
    <text evidence="7">The sequence shown here is derived from an EMBL/GenBank/DDBJ whole genome shotgun (WGS) entry which is preliminary data.</text>
</comment>
<evidence type="ECO:0000313" key="8">
    <source>
        <dbReference type="Proteomes" id="UP001347796"/>
    </source>
</evidence>
<dbReference type="EC" id="2.4.2.31" evidence="6"/>
<dbReference type="GO" id="GO:0106274">
    <property type="term" value="F:NAD+-protein-arginine ADP-ribosyltransferase activity"/>
    <property type="evidence" value="ECO:0007669"/>
    <property type="project" value="UniProtKB-EC"/>
</dbReference>
<evidence type="ECO:0000256" key="3">
    <source>
        <dbReference type="ARBA" id="ARBA00022679"/>
    </source>
</evidence>
<comment type="catalytic activity">
    <reaction evidence="5 6">
        <text>L-arginyl-[protein] + NAD(+) = N(omega)-(ADP-D-ribosyl)-L-arginyl-[protein] + nicotinamide + H(+)</text>
        <dbReference type="Rhea" id="RHEA:19149"/>
        <dbReference type="Rhea" id="RHEA-COMP:10532"/>
        <dbReference type="Rhea" id="RHEA-COMP:15087"/>
        <dbReference type="ChEBI" id="CHEBI:15378"/>
        <dbReference type="ChEBI" id="CHEBI:17154"/>
        <dbReference type="ChEBI" id="CHEBI:29965"/>
        <dbReference type="ChEBI" id="CHEBI:57540"/>
        <dbReference type="ChEBI" id="CHEBI:142554"/>
        <dbReference type="EC" id="2.4.2.31"/>
    </reaction>
</comment>
<keyword evidence="6" id="KW-0521">NADP</keyword>
<reference evidence="7 8" key="1">
    <citation type="submission" date="2024-01" db="EMBL/GenBank/DDBJ databases">
        <title>The genome of the rayed Mediterranean limpet Patella caerulea (Linnaeus, 1758).</title>
        <authorList>
            <person name="Anh-Thu Weber A."/>
            <person name="Halstead-Nussloch G."/>
        </authorList>
    </citation>
    <scope>NUCLEOTIDE SEQUENCE [LARGE SCALE GENOMIC DNA]</scope>
    <source>
        <strain evidence="7">AATW-2023a</strain>
        <tissue evidence="7">Whole specimen</tissue>
    </source>
</reference>
<name>A0AAN8JSU1_PATCE</name>
<dbReference type="Pfam" id="PF01129">
    <property type="entry name" value="ART"/>
    <property type="match status" value="1"/>
</dbReference>
<gene>
    <name evidence="7" type="ORF">SNE40_012630</name>
</gene>
<feature type="chain" id="PRO_5042663730" description="NAD(P)(+)--arginine ADP-ribosyltransferase" evidence="6">
    <location>
        <begin position="24"/>
        <end position="310"/>
    </location>
</feature>
<evidence type="ECO:0000256" key="6">
    <source>
        <dbReference type="RuleBase" id="RU361228"/>
    </source>
</evidence>
<keyword evidence="6" id="KW-0520">NAD</keyword>
<accession>A0AAN8JSU1</accession>
<sequence>MSSGLLFRGLLIFIVCAIQSIESQDGRFCGEIAWTNPCSSVSDGTVGRRKRDSDSSIDEKLSWEANRNPPFARAWKKANKDKKLLGLSIKYNGVLHRSEIKLIMAYTYEFNTTDIQFYSSLNKDCRKYKLTRKEGKYPNTKRILRKALINLGDYQNQELGDDLLQLPAKLYRREPKILLKNYTIWKNKFKFRKLLQFTSTSRKKDAFKCNKTGKMLTTFINPQAGADIAEFSDHSEKEVLLPLLHGTFYVESVVSSRKRAVVVGPTTSSAQALMSNSKPCNGVSGQDGLHFNFVLLAICLVIAFQKHINL</sequence>
<evidence type="ECO:0000256" key="1">
    <source>
        <dbReference type="ARBA" id="ARBA00009558"/>
    </source>
</evidence>
<dbReference type="GO" id="GO:0016779">
    <property type="term" value="F:nucleotidyltransferase activity"/>
    <property type="evidence" value="ECO:0007669"/>
    <property type="project" value="UniProtKB-KW"/>
</dbReference>
<evidence type="ECO:0000256" key="5">
    <source>
        <dbReference type="ARBA" id="ARBA00047597"/>
    </source>
</evidence>
<evidence type="ECO:0000256" key="4">
    <source>
        <dbReference type="ARBA" id="ARBA00022695"/>
    </source>
</evidence>
<comment type="similarity">
    <text evidence="1 6">Belongs to the Arg-specific ADP-ribosyltransferase family.</text>
</comment>
<dbReference type="InterPro" id="IPR000768">
    <property type="entry name" value="ART"/>
</dbReference>
<protein>
    <recommendedName>
        <fullName evidence="6">NAD(P)(+)--arginine ADP-ribosyltransferase</fullName>
        <ecNumber evidence="6">2.4.2.31</ecNumber>
    </recommendedName>
    <alternativeName>
        <fullName evidence="6">Mono(ADP-ribosyl)transferase</fullName>
    </alternativeName>
</protein>
<dbReference type="Gene3D" id="3.90.176.10">
    <property type="entry name" value="Toxin ADP-ribosyltransferase, Chain A, domain 1"/>
    <property type="match status" value="1"/>
</dbReference>
<dbReference type="AlphaFoldDB" id="A0AAN8JSU1"/>
<dbReference type="Proteomes" id="UP001347796">
    <property type="component" value="Unassembled WGS sequence"/>
</dbReference>
<keyword evidence="8" id="KW-1185">Reference proteome</keyword>
<keyword evidence="3 6" id="KW-0808">Transferase</keyword>
<keyword evidence="4" id="KW-0548">Nucleotidyltransferase</keyword>